<proteinExistence type="predicted"/>
<name>A0A3R7M7C6_9RHOB</name>
<comment type="caution">
    <text evidence="1">The sequence shown here is derived from an EMBL/GenBank/DDBJ whole genome shotgun (WGS) entry which is preliminary data.</text>
</comment>
<keyword evidence="2" id="KW-1185">Reference proteome</keyword>
<reference evidence="1" key="1">
    <citation type="submission" date="2018-05" db="EMBL/GenBank/DDBJ databases">
        <title>Reclassification of Methylarcula marina and Methylarcula terricola as Paracoccus methylarcula sp.nov., comb.nov. and Paracoccus terricola comb.nov.</title>
        <authorList>
            <person name="Shmareva M.N."/>
            <person name="Doronina N.V."/>
            <person name="Vasilenko O.V."/>
            <person name="Tarlachkov S.V."/>
            <person name="Trotsenko Y.A."/>
        </authorList>
    </citation>
    <scope>NUCLEOTIDE SEQUENCE [LARGE SCALE GENOMIC DNA]</scope>
    <source>
        <strain evidence="1">VKM B-2159</strain>
    </source>
</reference>
<dbReference type="AlphaFoldDB" id="A0A3R7M7C6"/>
<sequence length="305" mass="33848">MRHIAIAITLCTPFSAFADDLGDRVKSLTRGTEWQAVSTTEVQFPTHHPQGMAIIGDHIFVSSVEIVTPTEKYDTPRDGMDRSAGEGVGHLFKMDMEGNLVDSITLADGDIYHPGGMDFDGEHLWVPVAEYRPDSASIVYRVDPETMEAEEVFRYPDHIGGILRDPTSNTLHAVSWGSRRFYGFTLDEAGKVTNADTPREELIVPNPSHYVDYQDCQLAAPGQALCTGIAKYQVNDAEFALGGVELIDLQGNRPVHQAPVPLWTEDGLVMTHNPVWMAPVDGGLRAWFMPEDDESRIFVYEARLD</sequence>
<gene>
    <name evidence="1" type="ORF">A7A09_018835</name>
</gene>
<protein>
    <submittedName>
        <fullName evidence="1">Uncharacterized protein</fullName>
    </submittedName>
</protein>
<organism evidence="1 2">
    <name type="scientific">Paracoccus methylarcula</name>
    <dbReference type="NCBI Taxonomy" id="72022"/>
    <lineage>
        <taxon>Bacteria</taxon>
        <taxon>Pseudomonadati</taxon>
        <taxon>Pseudomonadota</taxon>
        <taxon>Alphaproteobacteria</taxon>
        <taxon>Rhodobacterales</taxon>
        <taxon>Paracoccaceae</taxon>
        <taxon>Paracoccus</taxon>
    </lineage>
</organism>
<dbReference type="EMBL" id="PXNQ02000014">
    <property type="protein sequence ID" value="RNF33043.1"/>
    <property type="molecule type" value="Genomic_DNA"/>
</dbReference>
<dbReference type="InterPro" id="IPR046312">
    <property type="entry name" value="DUF6454"/>
</dbReference>
<evidence type="ECO:0000313" key="1">
    <source>
        <dbReference type="EMBL" id="RNF33043.1"/>
    </source>
</evidence>
<accession>A0A3R7M7C6</accession>
<dbReference type="Proteomes" id="UP000238137">
    <property type="component" value="Unassembled WGS sequence"/>
</dbReference>
<evidence type="ECO:0000313" key="2">
    <source>
        <dbReference type="Proteomes" id="UP000238137"/>
    </source>
</evidence>
<dbReference type="SUPFAM" id="SSF63825">
    <property type="entry name" value="YWTD domain"/>
    <property type="match status" value="1"/>
</dbReference>
<dbReference type="Pfam" id="PF20055">
    <property type="entry name" value="DUF6454"/>
    <property type="match status" value="1"/>
</dbReference>
<dbReference type="OrthoDB" id="7064788at2"/>
<dbReference type="RefSeq" id="WP_148043718.1">
    <property type="nucleotide sequence ID" value="NZ_PXNQ02000014.1"/>
</dbReference>